<feature type="transmembrane region" description="Helical" evidence="1">
    <location>
        <begin position="85"/>
        <end position="105"/>
    </location>
</feature>
<keyword evidence="1" id="KW-0812">Transmembrane</keyword>
<protein>
    <recommendedName>
        <fullName evidence="4">DUF2269 domain-containing protein</fullName>
    </recommendedName>
</protein>
<dbReference type="Proteomes" id="UP000645517">
    <property type="component" value="Unassembled WGS sequence"/>
</dbReference>
<keyword evidence="1" id="KW-0472">Membrane</keyword>
<comment type="caution">
    <text evidence="2">The sequence shown here is derived from an EMBL/GenBank/DDBJ whole genome shotgun (WGS) entry which is preliminary data.</text>
</comment>
<feature type="transmembrane region" description="Helical" evidence="1">
    <location>
        <begin position="12"/>
        <end position="37"/>
    </location>
</feature>
<gene>
    <name evidence="2" type="ORF">GCM10010842_29160</name>
</gene>
<feature type="transmembrane region" description="Helical" evidence="1">
    <location>
        <begin position="49"/>
        <end position="73"/>
    </location>
</feature>
<reference evidence="3" key="1">
    <citation type="journal article" date="2019" name="Int. J. Syst. Evol. Microbiol.">
        <title>The Global Catalogue of Microorganisms (GCM) 10K type strain sequencing project: providing services to taxonomists for standard genome sequencing and annotation.</title>
        <authorList>
            <consortium name="The Broad Institute Genomics Platform"/>
            <consortium name="The Broad Institute Genome Sequencing Center for Infectious Disease"/>
            <person name="Wu L."/>
            <person name="Ma J."/>
        </authorList>
    </citation>
    <scope>NUCLEOTIDE SEQUENCE [LARGE SCALE GENOMIC DNA]</scope>
    <source>
        <strain evidence="3">JCM 16918</strain>
    </source>
</reference>
<keyword evidence="1" id="KW-1133">Transmembrane helix</keyword>
<dbReference type="RefSeq" id="WP_189058058.1">
    <property type="nucleotide sequence ID" value="NZ_BMOR01000016.1"/>
</dbReference>
<dbReference type="EMBL" id="BMOR01000016">
    <property type="protein sequence ID" value="GGN42586.1"/>
    <property type="molecule type" value="Genomic_DNA"/>
</dbReference>
<sequence>MTLTGGLRRAALTVHVVTSVGWLGAVLAFLVVAVTGLSSADGGVVRAAVILMAAIGQVAIVPLSLLALASGVLQALGTRWGLVDHYWVVIKLVITAVSVLVLLNFQPDLNALARLAAGWAVPTPAQLALLRSPSPALHAGGALALLVTATALSVMKPAGVTAYGQRRQRRAAGRP</sequence>
<keyword evidence="3" id="KW-1185">Reference proteome</keyword>
<evidence type="ECO:0000256" key="1">
    <source>
        <dbReference type="SAM" id="Phobius"/>
    </source>
</evidence>
<evidence type="ECO:0000313" key="2">
    <source>
        <dbReference type="EMBL" id="GGN42586.1"/>
    </source>
</evidence>
<accession>A0ABQ2J9G5</accession>
<evidence type="ECO:0000313" key="3">
    <source>
        <dbReference type="Proteomes" id="UP000645517"/>
    </source>
</evidence>
<feature type="transmembrane region" description="Helical" evidence="1">
    <location>
        <begin position="142"/>
        <end position="164"/>
    </location>
</feature>
<evidence type="ECO:0008006" key="4">
    <source>
        <dbReference type="Google" id="ProtNLM"/>
    </source>
</evidence>
<organism evidence="2 3">
    <name type="scientific">Deinococcus daejeonensis</name>
    <dbReference type="NCBI Taxonomy" id="1007098"/>
    <lineage>
        <taxon>Bacteria</taxon>
        <taxon>Thermotogati</taxon>
        <taxon>Deinococcota</taxon>
        <taxon>Deinococci</taxon>
        <taxon>Deinococcales</taxon>
        <taxon>Deinococcaceae</taxon>
        <taxon>Deinococcus</taxon>
    </lineage>
</organism>
<proteinExistence type="predicted"/>
<name>A0ABQ2J9G5_9DEIO</name>